<feature type="transmembrane region" description="Helical" evidence="7">
    <location>
        <begin position="491"/>
        <end position="509"/>
    </location>
</feature>
<keyword evidence="3 7" id="KW-0812">Transmembrane</keyword>
<dbReference type="PANTHER" id="PTHR43385">
    <property type="entry name" value="RIBOFLAVIN TRANSPORTER RIBJ"/>
    <property type="match status" value="1"/>
</dbReference>
<dbReference type="SUPFAM" id="SSF103473">
    <property type="entry name" value="MFS general substrate transporter"/>
    <property type="match status" value="1"/>
</dbReference>
<feature type="non-terminal residue" evidence="8">
    <location>
        <position position="1"/>
    </location>
</feature>
<feature type="transmembrane region" description="Helical" evidence="7">
    <location>
        <begin position="456"/>
        <end position="479"/>
    </location>
</feature>
<keyword evidence="5 7" id="KW-0472">Membrane</keyword>
<dbReference type="InterPro" id="IPR052983">
    <property type="entry name" value="MFS_Riboflavin_Transporter"/>
</dbReference>
<proteinExistence type="evidence at transcript level"/>
<feature type="transmembrane region" description="Helical" evidence="7">
    <location>
        <begin position="180"/>
        <end position="203"/>
    </location>
</feature>
<organism evidence="8">
    <name type="scientific">Amblyomma maculatum</name>
    <name type="common">Gulf Coast tick</name>
    <dbReference type="NCBI Taxonomy" id="34609"/>
    <lineage>
        <taxon>Eukaryota</taxon>
        <taxon>Metazoa</taxon>
        <taxon>Ecdysozoa</taxon>
        <taxon>Arthropoda</taxon>
        <taxon>Chelicerata</taxon>
        <taxon>Arachnida</taxon>
        <taxon>Acari</taxon>
        <taxon>Parasitiformes</taxon>
        <taxon>Ixodida</taxon>
        <taxon>Ixodoidea</taxon>
        <taxon>Ixodidae</taxon>
        <taxon>Amblyomminae</taxon>
        <taxon>Amblyomma</taxon>
    </lineage>
</organism>
<feature type="transmembrane region" description="Helical" evidence="7">
    <location>
        <begin position="245"/>
        <end position="263"/>
    </location>
</feature>
<dbReference type="InterPro" id="IPR011701">
    <property type="entry name" value="MFS"/>
</dbReference>
<keyword evidence="4 7" id="KW-1133">Transmembrane helix</keyword>
<dbReference type="GO" id="GO:0016020">
    <property type="term" value="C:membrane"/>
    <property type="evidence" value="ECO:0007669"/>
    <property type="project" value="UniProtKB-SubCell"/>
</dbReference>
<dbReference type="PANTHER" id="PTHR43385:SF1">
    <property type="entry name" value="RIBOFLAVIN TRANSPORTER RIBJ"/>
    <property type="match status" value="1"/>
</dbReference>
<evidence type="ECO:0000256" key="3">
    <source>
        <dbReference type="ARBA" id="ARBA00022692"/>
    </source>
</evidence>
<evidence type="ECO:0000256" key="5">
    <source>
        <dbReference type="ARBA" id="ARBA00023136"/>
    </source>
</evidence>
<feature type="transmembrane region" description="Helical" evidence="7">
    <location>
        <begin position="88"/>
        <end position="116"/>
    </location>
</feature>
<feature type="transmembrane region" description="Helical" evidence="7">
    <location>
        <begin position="521"/>
        <end position="542"/>
    </location>
</feature>
<feature type="transmembrane region" description="Helical" evidence="7">
    <location>
        <begin position="365"/>
        <end position="383"/>
    </location>
</feature>
<protein>
    <recommendedName>
        <fullName evidence="9">Major facilitator superfamily (MFS) profile domain-containing protein</fullName>
    </recommendedName>
</protein>
<dbReference type="Gene3D" id="1.20.1250.20">
    <property type="entry name" value="MFS general substrate transporter like domains"/>
    <property type="match status" value="2"/>
</dbReference>
<evidence type="ECO:0008006" key="9">
    <source>
        <dbReference type="Google" id="ProtNLM"/>
    </source>
</evidence>
<evidence type="ECO:0000256" key="1">
    <source>
        <dbReference type="ARBA" id="ARBA00004141"/>
    </source>
</evidence>
<dbReference type="InterPro" id="IPR036259">
    <property type="entry name" value="MFS_trans_sf"/>
</dbReference>
<dbReference type="Pfam" id="PF07690">
    <property type="entry name" value="MFS_1"/>
    <property type="match status" value="1"/>
</dbReference>
<feature type="region of interest" description="Disordered" evidence="6">
    <location>
        <begin position="285"/>
        <end position="319"/>
    </location>
</feature>
<keyword evidence="2" id="KW-0813">Transport</keyword>
<evidence type="ECO:0000256" key="6">
    <source>
        <dbReference type="SAM" id="MobiDB-lite"/>
    </source>
</evidence>
<evidence type="ECO:0000256" key="2">
    <source>
        <dbReference type="ARBA" id="ARBA00022448"/>
    </source>
</evidence>
<sequence>DTAVDYVRTFCKARQPRHSLLRKCNCVFVLSKTSRAARTGYTFLLYTVLFLPETDLGQCEDGIRTMATKWRSSLKTCPASGPDSAESWLTVVCCGFLLLLSFSAMCVSGVFFYGIVETFGAARETASWPVTLNSSLVLLAGPVMGFLAKRYSCRKVLHACAFTSGPAVGLCFFAESIPYIAVFFGVIHGIALSGLYVGANVLVAQHFQKRRTTACSVMFTIGGLSAIVFPAFAEVSYATYGIRGAFLLYGAALLNAIPFVVLLKRPPWLEDPKPARVQTLDCNEARTTDDESAGEECNTKGFSRKDGSPKSLSRFQGKKDAAKCSSAGASGGSRWSRAFLNERLGINVATSDIEKAVKPFLTCTFWLDAMSFSAVSMGMVMFVSMSTDYAIDQGISSADAVFLLHAYSISDILIRPLTGLAIDSTVLSLESTMLLGFLAQAIAFEMLAWFRALHVILVASALMGATCGSRIALQAPALVKNFGMENLPTMIGAMSWCMGVVLMLRPPIIGYFRDTLGSYTGLMHAAAACNTLFVAVWAAKLVQRRTQCWRKERDCRTPEETTC</sequence>
<evidence type="ECO:0000313" key="8">
    <source>
        <dbReference type="EMBL" id="AEO32660.1"/>
    </source>
</evidence>
<dbReference type="EMBL" id="JO841043">
    <property type="protein sequence ID" value="AEO32660.1"/>
    <property type="molecule type" value="mRNA"/>
</dbReference>
<evidence type="ECO:0000256" key="4">
    <source>
        <dbReference type="ARBA" id="ARBA00022989"/>
    </source>
</evidence>
<dbReference type="GO" id="GO:0022857">
    <property type="term" value="F:transmembrane transporter activity"/>
    <property type="evidence" value="ECO:0007669"/>
    <property type="project" value="InterPro"/>
</dbReference>
<feature type="transmembrane region" description="Helical" evidence="7">
    <location>
        <begin position="215"/>
        <end position="233"/>
    </location>
</feature>
<feature type="transmembrane region" description="Helical" evidence="7">
    <location>
        <begin position="156"/>
        <end position="174"/>
    </location>
</feature>
<reference evidence="8" key="1">
    <citation type="journal article" date="2011" name="PLoS ONE">
        <title>A deep insight into the sialotranscriptome of the gulf coast tick, Amblyomma maculatum.</title>
        <authorList>
            <person name="Karim S."/>
            <person name="Singh P."/>
            <person name="Ribeiro J.M."/>
        </authorList>
    </citation>
    <scope>NUCLEOTIDE SEQUENCE</scope>
    <source>
        <tissue evidence="8">Salivary gland</tissue>
    </source>
</reference>
<dbReference type="AlphaFoldDB" id="G3MGP2"/>
<name>G3MGP2_AMBMU</name>
<feature type="transmembrane region" description="Helical" evidence="7">
    <location>
        <begin position="128"/>
        <end position="147"/>
    </location>
</feature>
<evidence type="ECO:0000256" key="7">
    <source>
        <dbReference type="SAM" id="Phobius"/>
    </source>
</evidence>
<accession>G3MGP2</accession>
<comment type="subcellular location">
    <subcellularLocation>
        <location evidence="1">Membrane</location>
        <topology evidence="1">Multi-pass membrane protein</topology>
    </subcellularLocation>
</comment>